<keyword evidence="3" id="KW-1185">Reference proteome</keyword>
<dbReference type="Proteomes" id="UP001595817">
    <property type="component" value="Unassembled WGS sequence"/>
</dbReference>
<keyword evidence="1" id="KW-0812">Transmembrane</keyword>
<name>A0ABV8X082_9LACT</name>
<accession>A0ABV8X082</accession>
<comment type="caution">
    <text evidence="2">The sequence shown here is derived from an EMBL/GenBank/DDBJ whole genome shotgun (WGS) entry which is preliminary data.</text>
</comment>
<keyword evidence="1" id="KW-0472">Membrane</keyword>
<reference evidence="3" key="1">
    <citation type="journal article" date="2019" name="Int. J. Syst. Evol. Microbiol.">
        <title>The Global Catalogue of Microorganisms (GCM) 10K type strain sequencing project: providing services to taxonomists for standard genome sequencing and annotation.</title>
        <authorList>
            <consortium name="The Broad Institute Genomics Platform"/>
            <consortium name="The Broad Institute Genome Sequencing Center for Infectious Disease"/>
            <person name="Wu L."/>
            <person name="Ma J."/>
        </authorList>
    </citation>
    <scope>NUCLEOTIDE SEQUENCE [LARGE SCALE GENOMIC DNA]</scope>
    <source>
        <strain evidence="3">CCUG 59778</strain>
    </source>
</reference>
<protein>
    <submittedName>
        <fullName evidence="2">Uncharacterized protein</fullName>
    </submittedName>
</protein>
<evidence type="ECO:0000313" key="2">
    <source>
        <dbReference type="EMBL" id="MFC4408936.1"/>
    </source>
</evidence>
<dbReference type="EMBL" id="JBHSEC010000001">
    <property type="protein sequence ID" value="MFC4408936.1"/>
    <property type="molecule type" value="Genomic_DNA"/>
</dbReference>
<feature type="transmembrane region" description="Helical" evidence="1">
    <location>
        <begin position="53"/>
        <end position="74"/>
    </location>
</feature>
<sequence>MEQNGGFIRRKEKGGTASVLNLIVIVFIVIAILSTVGGLYLIKRDWHRSNANVSAGIILLSMAVLSLLAVLITYSNF</sequence>
<feature type="transmembrane region" description="Helical" evidence="1">
    <location>
        <begin position="20"/>
        <end position="41"/>
    </location>
</feature>
<proteinExistence type="predicted"/>
<gene>
    <name evidence="2" type="ORF">ACFOZY_00660</name>
</gene>
<organism evidence="2 3">
    <name type="scientific">Chungangia koreensis</name>
    <dbReference type="NCBI Taxonomy" id="752657"/>
    <lineage>
        <taxon>Bacteria</taxon>
        <taxon>Bacillati</taxon>
        <taxon>Bacillota</taxon>
        <taxon>Bacilli</taxon>
        <taxon>Lactobacillales</taxon>
        <taxon>Chungangia</taxon>
    </lineage>
</organism>
<evidence type="ECO:0000256" key="1">
    <source>
        <dbReference type="SAM" id="Phobius"/>
    </source>
</evidence>
<keyword evidence="1" id="KW-1133">Transmembrane helix</keyword>
<evidence type="ECO:0000313" key="3">
    <source>
        <dbReference type="Proteomes" id="UP001595817"/>
    </source>
</evidence>